<evidence type="ECO:0000313" key="2">
    <source>
        <dbReference type="EMBL" id="KAF7121040.1"/>
    </source>
</evidence>
<dbReference type="Proteomes" id="UP000626092">
    <property type="component" value="Unassembled WGS sequence"/>
</dbReference>
<dbReference type="Pfam" id="PF14144">
    <property type="entry name" value="DOG1"/>
    <property type="match status" value="1"/>
</dbReference>
<dbReference type="PANTHER" id="PTHR46354:SF7">
    <property type="entry name" value="PROTEIN DOG1-LIKE 1"/>
    <property type="match status" value="1"/>
</dbReference>
<reference evidence="2" key="1">
    <citation type="submission" date="2019-11" db="EMBL/GenBank/DDBJ databases">
        <authorList>
            <person name="Liu Y."/>
            <person name="Hou J."/>
            <person name="Li T.-Q."/>
            <person name="Guan C.-H."/>
            <person name="Wu X."/>
            <person name="Wu H.-Z."/>
            <person name="Ling F."/>
            <person name="Zhang R."/>
            <person name="Shi X.-G."/>
            <person name="Ren J.-P."/>
            <person name="Chen E.-F."/>
            <person name="Sun J.-M."/>
        </authorList>
    </citation>
    <scope>NUCLEOTIDE SEQUENCE</scope>
    <source>
        <strain evidence="2">Adult_tree_wgs_1</strain>
        <tissue evidence="2">Leaves</tissue>
    </source>
</reference>
<comment type="caution">
    <text evidence="2">The sequence shown here is derived from an EMBL/GenBank/DDBJ whole genome shotgun (WGS) entry which is preliminary data.</text>
</comment>
<dbReference type="GO" id="GO:0043565">
    <property type="term" value="F:sequence-specific DNA binding"/>
    <property type="evidence" value="ECO:0007669"/>
    <property type="project" value="InterPro"/>
</dbReference>
<evidence type="ECO:0000313" key="3">
    <source>
        <dbReference type="Proteomes" id="UP000626092"/>
    </source>
</evidence>
<dbReference type="InterPro" id="IPR051886">
    <property type="entry name" value="Seed_Dev/Stress_Resp_Reg"/>
</dbReference>
<sequence>MARMLIFCDILDVAVRRTLDHTLFPATINVVSGVWITQACVVCPRPEWMKIDQGLRKLRAEPVENSLLWIAGCRPSIFIRLVYALCGADFKAQLTEFLRGARTGQLRELSAGQLALVNGLQMRTVKEEEKLTSQLATLQEEIADQPLAEMVRAASPVGESSRDSDNETRRWTIMASAWQRWCRGLISCG</sequence>
<dbReference type="PANTHER" id="PTHR46354">
    <property type="entry name" value="DOG1 DOMAIN-CONTAINING PROTEIN"/>
    <property type="match status" value="1"/>
</dbReference>
<dbReference type="GO" id="GO:0006351">
    <property type="term" value="P:DNA-templated transcription"/>
    <property type="evidence" value="ECO:0007669"/>
    <property type="project" value="InterPro"/>
</dbReference>
<dbReference type="PROSITE" id="PS51806">
    <property type="entry name" value="DOG1"/>
    <property type="match status" value="1"/>
</dbReference>
<accession>A0A834G159</accession>
<keyword evidence="3" id="KW-1185">Reference proteome</keyword>
<dbReference type="OrthoDB" id="1897224at2759"/>
<protein>
    <recommendedName>
        <fullName evidence="1">DOG1 domain-containing protein</fullName>
    </recommendedName>
</protein>
<dbReference type="EMBL" id="WJXA01000013">
    <property type="protein sequence ID" value="KAF7121040.1"/>
    <property type="molecule type" value="Genomic_DNA"/>
</dbReference>
<name>A0A834G159_RHOSS</name>
<proteinExistence type="predicted"/>
<feature type="domain" description="DOG1" evidence="1">
    <location>
        <begin position="1"/>
        <end position="189"/>
    </location>
</feature>
<dbReference type="InterPro" id="IPR025422">
    <property type="entry name" value="TGA_domain"/>
</dbReference>
<organism evidence="2 3">
    <name type="scientific">Rhododendron simsii</name>
    <name type="common">Sims's rhododendron</name>
    <dbReference type="NCBI Taxonomy" id="118357"/>
    <lineage>
        <taxon>Eukaryota</taxon>
        <taxon>Viridiplantae</taxon>
        <taxon>Streptophyta</taxon>
        <taxon>Embryophyta</taxon>
        <taxon>Tracheophyta</taxon>
        <taxon>Spermatophyta</taxon>
        <taxon>Magnoliopsida</taxon>
        <taxon>eudicotyledons</taxon>
        <taxon>Gunneridae</taxon>
        <taxon>Pentapetalae</taxon>
        <taxon>asterids</taxon>
        <taxon>Ericales</taxon>
        <taxon>Ericaceae</taxon>
        <taxon>Ericoideae</taxon>
        <taxon>Rhodoreae</taxon>
        <taxon>Rhododendron</taxon>
    </lineage>
</organism>
<dbReference type="AlphaFoldDB" id="A0A834G159"/>
<gene>
    <name evidence="2" type="ORF">RHSIM_Rhsim13G0189400</name>
</gene>
<evidence type="ECO:0000259" key="1">
    <source>
        <dbReference type="PROSITE" id="PS51806"/>
    </source>
</evidence>